<organism evidence="1 2">
    <name type="scientific">Ktedonosporobacter rubrisoli</name>
    <dbReference type="NCBI Taxonomy" id="2509675"/>
    <lineage>
        <taxon>Bacteria</taxon>
        <taxon>Bacillati</taxon>
        <taxon>Chloroflexota</taxon>
        <taxon>Ktedonobacteria</taxon>
        <taxon>Ktedonobacterales</taxon>
        <taxon>Ktedonosporobacteraceae</taxon>
        <taxon>Ktedonosporobacter</taxon>
    </lineage>
</organism>
<dbReference type="AlphaFoldDB" id="A0A4P6K436"/>
<evidence type="ECO:0000313" key="1">
    <source>
        <dbReference type="EMBL" id="QBD82969.1"/>
    </source>
</evidence>
<dbReference type="Proteomes" id="UP000290365">
    <property type="component" value="Chromosome"/>
</dbReference>
<accession>A0A4P6K436</accession>
<sequence length="157" mass="17791">MFKVEANTLEDYFHADIKRKAELEAIDALMRQILPDFKPWLSPGTPAGEPGMRMKLIGYGSFHYTVKSGKAVEWPIIGLALQKNYITVYLSVMKNGSPILNEYKGKLGELRAGKNNFSFVTFNQLKQNVVIALLQDVDQQVKQHQQEALHYTRSTSS</sequence>
<dbReference type="EMBL" id="CP035758">
    <property type="protein sequence ID" value="QBD82969.1"/>
    <property type="molecule type" value="Genomic_DNA"/>
</dbReference>
<gene>
    <name evidence="1" type="ORF">EPA93_46215</name>
</gene>
<evidence type="ECO:0000313" key="2">
    <source>
        <dbReference type="Proteomes" id="UP000290365"/>
    </source>
</evidence>
<proteinExistence type="predicted"/>
<dbReference type="OrthoDB" id="2604576at2"/>
<name>A0A4P6K436_KTERU</name>
<protein>
    <submittedName>
        <fullName evidence="1">DUF1801 domain-containing protein</fullName>
    </submittedName>
</protein>
<reference evidence="1 2" key="1">
    <citation type="submission" date="2019-01" db="EMBL/GenBank/DDBJ databases">
        <title>Ktedonosporobacter rubrisoli SCAWS-G2.</title>
        <authorList>
            <person name="Huang Y."/>
            <person name="Yan B."/>
        </authorList>
    </citation>
    <scope>NUCLEOTIDE SEQUENCE [LARGE SCALE GENOMIC DNA]</scope>
    <source>
        <strain evidence="1 2">SCAWS-G2</strain>
    </source>
</reference>
<dbReference type="RefSeq" id="WP_129894037.1">
    <property type="nucleotide sequence ID" value="NZ_CP035758.1"/>
</dbReference>
<dbReference type="KEGG" id="kbs:EPA93_46215"/>
<keyword evidence="2" id="KW-1185">Reference proteome</keyword>